<name>A0A431VB73_9PROT</name>
<evidence type="ECO:0000256" key="5">
    <source>
        <dbReference type="ARBA" id="ARBA00023172"/>
    </source>
</evidence>
<evidence type="ECO:0000259" key="9">
    <source>
        <dbReference type="PROSITE" id="PS51736"/>
    </source>
</evidence>
<evidence type="ECO:0000256" key="6">
    <source>
        <dbReference type="PIRSR" id="PIRSR606118-50"/>
    </source>
</evidence>
<feature type="compositionally biased region" description="Polar residues" evidence="8">
    <location>
        <begin position="311"/>
        <end position="321"/>
    </location>
</feature>
<dbReference type="AlphaFoldDB" id="A0A431VB73"/>
<reference evidence="10 11" key="1">
    <citation type="submission" date="2018-12" db="EMBL/GenBank/DDBJ databases">
        <authorList>
            <person name="Yang Y."/>
        </authorList>
    </citation>
    <scope>NUCLEOTIDE SEQUENCE [LARGE SCALE GENOMIC DNA]</scope>
    <source>
        <strain evidence="10 11">L-25-5w-1</strain>
    </source>
</reference>
<dbReference type="InterPro" id="IPR036162">
    <property type="entry name" value="Resolvase-like_N_sf"/>
</dbReference>
<dbReference type="GO" id="GO:0003677">
    <property type="term" value="F:DNA binding"/>
    <property type="evidence" value="ECO:0007669"/>
    <property type="project" value="UniProtKB-KW"/>
</dbReference>
<dbReference type="CDD" id="cd03768">
    <property type="entry name" value="SR_ResInv"/>
    <property type="match status" value="1"/>
</dbReference>
<dbReference type="GO" id="GO:0015074">
    <property type="term" value="P:DNA integration"/>
    <property type="evidence" value="ECO:0007669"/>
    <property type="project" value="UniProtKB-KW"/>
</dbReference>
<dbReference type="InterPro" id="IPR006119">
    <property type="entry name" value="Resolv_N"/>
</dbReference>
<proteinExistence type="inferred from homology"/>
<evidence type="ECO:0000313" key="11">
    <source>
        <dbReference type="Proteomes" id="UP000277007"/>
    </source>
</evidence>
<evidence type="ECO:0000256" key="8">
    <source>
        <dbReference type="SAM" id="MobiDB-lite"/>
    </source>
</evidence>
<accession>A0A431VB73</accession>
<dbReference type="EMBL" id="RXMA01000032">
    <property type="protein sequence ID" value="RTR15677.1"/>
    <property type="molecule type" value="Genomic_DNA"/>
</dbReference>
<dbReference type="Pfam" id="PF00239">
    <property type="entry name" value="Resolvase"/>
    <property type="match status" value="1"/>
</dbReference>
<organism evidence="10 11">
    <name type="scientific">Azospirillum griseum</name>
    <dbReference type="NCBI Taxonomy" id="2496639"/>
    <lineage>
        <taxon>Bacteria</taxon>
        <taxon>Pseudomonadati</taxon>
        <taxon>Pseudomonadota</taxon>
        <taxon>Alphaproteobacteria</taxon>
        <taxon>Rhodospirillales</taxon>
        <taxon>Azospirillaceae</taxon>
        <taxon>Azospirillum</taxon>
    </lineage>
</organism>
<keyword evidence="2" id="KW-0229">DNA integration</keyword>
<evidence type="ECO:0000256" key="4">
    <source>
        <dbReference type="ARBA" id="ARBA00023125"/>
    </source>
</evidence>
<feature type="active site" description="O-(5'-phospho-DNA)-serine intermediate" evidence="6 7">
    <location>
        <position position="23"/>
    </location>
</feature>
<comment type="caution">
    <text evidence="10">The sequence shown here is derived from an EMBL/GenBank/DDBJ whole genome shotgun (WGS) entry which is preliminary data.</text>
</comment>
<dbReference type="GO" id="GO:0000150">
    <property type="term" value="F:DNA strand exchange activity"/>
    <property type="evidence" value="ECO:0007669"/>
    <property type="project" value="UniProtKB-KW"/>
</dbReference>
<dbReference type="PANTHER" id="PTHR30461:SF2">
    <property type="entry name" value="SERINE RECOMBINASE PINE-RELATED"/>
    <property type="match status" value="1"/>
</dbReference>
<protein>
    <submittedName>
        <fullName evidence="10">Recombinase family protein</fullName>
    </submittedName>
</protein>
<evidence type="ECO:0000256" key="1">
    <source>
        <dbReference type="ARBA" id="ARBA00009913"/>
    </source>
</evidence>
<dbReference type="SUPFAM" id="SSF53041">
    <property type="entry name" value="Resolvase-like"/>
    <property type="match status" value="1"/>
</dbReference>
<dbReference type="PROSITE" id="PS00397">
    <property type="entry name" value="RECOMBINASES_1"/>
    <property type="match status" value="1"/>
</dbReference>
<feature type="domain" description="Resolvase/invertase-type recombinase catalytic" evidence="9">
    <location>
        <begin position="15"/>
        <end position="148"/>
    </location>
</feature>
<dbReference type="OrthoDB" id="9800103at2"/>
<evidence type="ECO:0000313" key="10">
    <source>
        <dbReference type="EMBL" id="RTR15677.1"/>
    </source>
</evidence>
<feature type="region of interest" description="Disordered" evidence="8">
    <location>
        <begin position="299"/>
        <end position="321"/>
    </location>
</feature>
<dbReference type="Gene3D" id="3.40.50.1390">
    <property type="entry name" value="Resolvase, N-terminal catalytic domain"/>
    <property type="match status" value="1"/>
</dbReference>
<sequence>MVLHRPEEHAGTSMALIGYARVSTEDQETISQLDELKAAGCRVIFEEKASGASRARPELAKAIAHVQRGDILVVARIDRLARSLSHLLEVIERLEVVGGHFKSLRDPIDTSTPQGKFALQVLGAAAELERALIRERTVAGLKAAKARGRVGGNPALKRRDPEAIAQLSAIRDRQYMADLLASMEAWLPKVRALRPTKSWGSVAKSLGRLGSPDQPWTADRLSRAVRRLVAEGLAEPELINPAPRKPPKDDILLVIAGIKGADPNLSLRAIAARLEDLRIRTPRGGTTWSASSVKALLDRADQAGLVPSSPPQERTSSSKAQ</sequence>
<keyword evidence="3" id="KW-0230">DNA invertase</keyword>
<dbReference type="Proteomes" id="UP000277007">
    <property type="component" value="Unassembled WGS sequence"/>
</dbReference>
<comment type="similarity">
    <text evidence="1">Belongs to the site-specific recombinase resolvase family.</text>
</comment>
<evidence type="ECO:0000256" key="7">
    <source>
        <dbReference type="PROSITE-ProRule" id="PRU10137"/>
    </source>
</evidence>
<dbReference type="InterPro" id="IPR050639">
    <property type="entry name" value="SSR_resolvase"/>
</dbReference>
<dbReference type="PROSITE" id="PS51736">
    <property type="entry name" value="RECOMBINASES_3"/>
    <property type="match status" value="1"/>
</dbReference>
<evidence type="ECO:0000256" key="2">
    <source>
        <dbReference type="ARBA" id="ARBA00022908"/>
    </source>
</evidence>
<dbReference type="PANTHER" id="PTHR30461">
    <property type="entry name" value="DNA-INVERTASE FROM LAMBDOID PROPHAGE"/>
    <property type="match status" value="1"/>
</dbReference>
<keyword evidence="5" id="KW-0233">DNA recombination</keyword>
<dbReference type="PROSITE" id="PS00398">
    <property type="entry name" value="RECOMBINASES_2"/>
    <property type="match status" value="1"/>
</dbReference>
<keyword evidence="4" id="KW-0238">DNA-binding</keyword>
<dbReference type="InterPro" id="IPR006118">
    <property type="entry name" value="Recombinase_CS"/>
</dbReference>
<keyword evidence="11" id="KW-1185">Reference proteome</keyword>
<dbReference type="FunFam" id="3.40.50.1390:FF:000001">
    <property type="entry name" value="DNA recombinase"/>
    <property type="match status" value="1"/>
</dbReference>
<evidence type="ECO:0000256" key="3">
    <source>
        <dbReference type="ARBA" id="ARBA00023100"/>
    </source>
</evidence>
<gene>
    <name evidence="10" type="ORF">EJ903_22590</name>
</gene>
<dbReference type="SMART" id="SM00857">
    <property type="entry name" value="Resolvase"/>
    <property type="match status" value="1"/>
</dbReference>